<dbReference type="AlphaFoldDB" id="A0A1Q3DC79"/>
<organism evidence="1 2">
    <name type="scientific">Cephalotus follicularis</name>
    <name type="common">Albany pitcher plant</name>
    <dbReference type="NCBI Taxonomy" id="3775"/>
    <lineage>
        <taxon>Eukaryota</taxon>
        <taxon>Viridiplantae</taxon>
        <taxon>Streptophyta</taxon>
        <taxon>Embryophyta</taxon>
        <taxon>Tracheophyta</taxon>
        <taxon>Spermatophyta</taxon>
        <taxon>Magnoliopsida</taxon>
        <taxon>eudicotyledons</taxon>
        <taxon>Gunneridae</taxon>
        <taxon>Pentapetalae</taxon>
        <taxon>rosids</taxon>
        <taxon>fabids</taxon>
        <taxon>Oxalidales</taxon>
        <taxon>Cephalotaceae</taxon>
        <taxon>Cephalotus</taxon>
    </lineage>
</organism>
<dbReference type="InParanoid" id="A0A1Q3DC79"/>
<keyword evidence="2" id="KW-1185">Reference proteome</keyword>
<gene>
    <name evidence="1" type="ORF">CFOL_v3_33493</name>
</gene>
<feature type="non-terminal residue" evidence="1">
    <location>
        <position position="1"/>
    </location>
</feature>
<evidence type="ECO:0000313" key="1">
    <source>
        <dbReference type="EMBL" id="GAV90084.1"/>
    </source>
</evidence>
<dbReference type="EMBL" id="BDDD01005964">
    <property type="protein sequence ID" value="GAV90084.1"/>
    <property type="molecule type" value="Genomic_DNA"/>
</dbReference>
<proteinExistence type="predicted"/>
<sequence>KSMAPTTQTHPQTKPPNPKLVCFSFAAYAKNVIDHLRSLNIPILPGLTDQEFASIESTFHFVFPPDLRSILREGLPVGPHFPNWRSSSPQQLHILLNLPIRSLFKNISQNNFWSSSWGPKIQNSNDSLSLVKKLLKQAPTLVPIYRNCYISTTPNLAGNPVFYVDDKEVRVLSFDVSGFFQKIDQLLQVGVFFNPLLSTSDHHDSNINVPAWAATVARRIEFWTEVADRGRRVVVAGGVTRRWWSGMRFGLGGCMEEVFWRLKDGGWREEEVREMMMMDGCDEANRGVKLVEHREDVVWHVKDLSLALLRAGWTTEDVVYSLGIEDDHDSCSNLPQQENSFLGFQHLNGCFKEDDHHQTRSTKHLMHVQSLEV</sequence>
<accession>A0A1Q3DC79</accession>
<dbReference type="PANTHER" id="PTHR32011:SF6">
    <property type="entry name" value="KNR4_SMI1-LIKE DOMAIN-CONTAINING PROTEIN"/>
    <property type="match status" value="1"/>
</dbReference>
<reference evidence="2" key="1">
    <citation type="submission" date="2016-04" db="EMBL/GenBank/DDBJ databases">
        <title>Cephalotus genome sequencing.</title>
        <authorList>
            <person name="Fukushima K."/>
            <person name="Hasebe M."/>
            <person name="Fang X."/>
        </authorList>
    </citation>
    <scope>NUCLEOTIDE SEQUENCE [LARGE SCALE GENOMIC DNA]</scope>
    <source>
        <strain evidence="2">cv. St1</strain>
    </source>
</reference>
<name>A0A1Q3DC79_CEPFO</name>
<dbReference type="PANTHER" id="PTHR32011">
    <property type="entry name" value="OS08G0472400 PROTEIN"/>
    <property type="match status" value="1"/>
</dbReference>
<dbReference type="OrthoDB" id="1921190at2759"/>
<evidence type="ECO:0000313" key="2">
    <source>
        <dbReference type="Proteomes" id="UP000187406"/>
    </source>
</evidence>
<dbReference type="STRING" id="3775.A0A1Q3DC79"/>
<comment type="caution">
    <text evidence="1">The sequence shown here is derived from an EMBL/GenBank/DDBJ whole genome shotgun (WGS) entry which is preliminary data.</text>
</comment>
<dbReference type="Proteomes" id="UP000187406">
    <property type="component" value="Unassembled WGS sequence"/>
</dbReference>
<dbReference type="FunCoup" id="A0A1Q3DC79">
    <property type="interactions" value="3"/>
</dbReference>
<protein>
    <submittedName>
        <fullName evidence="1">Uncharacterized protein</fullName>
    </submittedName>
</protein>